<dbReference type="EMBL" id="BAABHM010000020">
    <property type="protein sequence ID" value="GAA4714936.1"/>
    <property type="molecule type" value="Genomic_DNA"/>
</dbReference>
<reference evidence="2" key="1">
    <citation type="journal article" date="2019" name="Int. J. Syst. Evol. Microbiol.">
        <title>The Global Catalogue of Microorganisms (GCM) 10K type strain sequencing project: providing services to taxonomists for standard genome sequencing and annotation.</title>
        <authorList>
            <consortium name="The Broad Institute Genomics Platform"/>
            <consortium name="The Broad Institute Genome Sequencing Center for Infectious Disease"/>
            <person name="Wu L."/>
            <person name="Ma J."/>
        </authorList>
    </citation>
    <scope>NUCLEOTIDE SEQUENCE [LARGE SCALE GENOMIC DNA]</scope>
    <source>
        <strain evidence="2">JCM 17975</strain>
    </source>
</reference>
<dbReference type="Proteomes" id="UP001500843">
    <property type="component" value="Unassembled WGS sequence"/>
</dbReference>
<proteinExistence type="predicted"/>
<evidence type="ECO:0000313" key="1">
    <source>
        <dbReference type="EMBL" id="GAA4714936.1"/>
    </source>
</evidence>
<sequence>MNGDNEFAESALLDDAVLGRRVAVGPCVGASPRDRSMTRCSRDPRADLIAIGPRCKVHQLTLDRAFVGRSTACPVDRVEFGLELDVIPDVWGVDSVNAESTMAVRRGGERAPTDQ</sequence>
<comment type="caution">
    <text evidence="1">The sequence shown here is derived from an EMBL/GenBank/DDBJ whole genome shotgun (WGS) entry which is preliminary data.</text>
</comment>
<keyword evidence="2" id="KW-1185">Reference proteome</keyword>
<organism evidence="1 2">
    <name type="scientific">Promicromonospora umidemergens</name>
    <dbReference type="NCBI Taxonomy" id="629679"/>
    <lineage>
        <taxon>Bacteria</taxon>
        <taxon>Bacillati</taxon>
        <taxon>Actinomycetota</taxon>
        <taxon>Actinomycetes</taxon>
        <taxon>Micrococcales</taxon>
        <taxon>Promicromonosporaceae</taxon>
        <taxon>Promicromonospora</taxon>
    </lineage>
</organism>
<name>A0ABP8XVP3_9MICO</name>
<dbReference type="RefSeq" id="WP_253878219.1">
    <property type="nucleotide sequence ID" value="NZ_BAABHM010000020.1"/>
</dbReference>
<protein>
    <submittedName>
        <fullName evidence="1">Uncharacterized protein</fullName>
    </submittedName>
</protein>
<gene>
    <name evidence="1" type="ORF">GCM10023198_42730</name>
</gene>
<evidence type="ECO:0000313" key="2">
    <source>
        <dbReference type="Proteomes" id="UP001500843"/>
    </source>
</evidence>
<accession>A0ABP8XVP3</accession>